<feature type="domain" description="Fumarate reductase/succinate dehydrogenase flavoprotein-like C-terminal" evidence="7">
    <location>
        <begin position="413"/>
        <end position="509"/>
    </location>
</feature>
<evidence type="ECO:0000259" key="6">
    <source>
        <dbReference type="Pfam" id="PF00890"/>
    </source>
</evidence>
<keyword evidence="2" id="KW-0285">Flavoprotein</keyword>
<protein>
    <submittedName>
        <fullName evidence="8">FAD-dependent oxidoreductase</fullName>
    </submittedName>
</protein>
<dbReference type="InterPro" id="IPR037099">
    <property type="entry name" value="Fum_R/Succ_DH_flav-like_C_sf"/>
</dbReference>
<comment type="cofactor">
    <cofactor evidence="1">
        <name>FAD</name>
        <dbReference type="ChEBI" id="CHEBI:57692"/>
    </cofactor>
</comment>
<dbReference type="Pfam" id="PF02910">
    <property type="entry name" value="Succ_DH_flav_C"/>
    <property type="match status" value="1"/>
</dbReference>
<dbReference type="Gene3D" id="3.50.50.60">
    <property type="entry name" value="FAD/NAD(P)-binding domain"/>
    <property type="match status" value="1"/>
</dbReference>
<dbReference type="GO" id="GO:0000104">
    <property type="term" value="F:succinate dehydrogenase activity"/>
    <property type="evidence" value="ECO:0007669"/>
    <property type="project" value="TreeGrafter"/>
</dbReference>
<comment type="caution">
    <text evidence="8">The sequence shown here is derived from an EMBL/GenBank/DDBJ whole genome shotgun (WGS) entry which is preliminary data.</text>
</comment>
<dbReference type="GO" id="GO:0050660">
    <property type="term" value="F:flavin adenine dinucleotide binding"/>
    <property type="evidence" value="ECO:0007669"/>
    <property type="project" value="TreeGrafter"/>
</dbReference>
<gene>
    <name evidence="8" type="ORF">MRX98_20555</name>
</gene>
<sequence length="531" mass="57200">MDADVIIIGAGLAGIMSAHAACEQGARVLLLSRKAVGLAGNSAISNGIFAGPTRDYPPDAYVRETIAIGAGLNSRSHVETVAREIGPVIDRLRAAGCAVAERRDHYMVPPERPDRIPGMTLMQRMAASVKGLPGLTVRTGFHVLDIVTREGRVQGVTGIDKQGRGRVLCAPAVILACGGAGALYRRNDNQKRAWGQGYAMALRAGLELRDMEFVQFYPFVHAQPGVTPILLYPPLPTNARLIDESGQDVATRWGLGNLNALILKKRDELSALIHKEMEKGPIYMDYRDVPPAEWERPPLAMLQKLRFDFRSKPFAVAPAVHFCMGGIPTAPDAQTALPGLFACGEVAWGLHGANRRGGNALSECLVFGQMAGTRAASWGLSNPLPDATTGEAPPDPPRSDNEAENSRLRALGKDLREVAWRHAGIVRHAEGMEKGMERLGQIQSDLNATTPTTLDGTIKRWDLLGGCLVLRTILATGIARRESLGSFKRRDFADTPAQSRFGNSAARCDGANGRIAVTFVNPDTVEDQITT</sequence>
<dbReference type="SUPFAM" id="SSF46977">
    <property type="entry name" value="Succinate dehydrogenase/fumarate reductase flavoprotein C-terminal domain"/>
    <property type="match status" value="1"/>
</dbReference>
<dbReference type="InterPro" id="IPR030664">
    <property type="entry name" value="SdhA/FrdA/AprA"/>
</dbReference>
<evidence type="ECO:0000256" key="3">
    <source>
        <dbReference type="ARBA" id="ARBA00023002"/>
    </source>
</evidence>
<dbReference type="InterPro" id="IPR036188">
    <property type="entry name" value="FAD/NAD-bd_sf"/>
</dbReference>
<evidence type="ECO:0000313" key="9">
    <source>
        <dbReference type="Proteomes" id="UP001165427"/>
    </source>
</evidence>
<dbReference type="Gene3D" id="1.20.58.100">
    <property type="entry name" value="Fumarate reductase/succinate dehydrogenase flavoprotein-like, C-terminal domain"/>
    <property type="match status" value="1"/>
</dbReference>
<evidence type="ECO:0000256" key="4">
    <source>
        <dbReference type="PIRSR" id="PIRSR000171-1"/>
    </source>
</evidence>
<dbReference type="SUPFAM" id="SSF56425">
    <property type="entry name" value="Succinate dehydrogenase/fumarate reductase flavoprotein, catalytic domain"/>
    <property type="match status" value="1"/>
</dbReference>
<reference evidence="8" key="1">
    <citation type="submission" date="2022-04" db="EMBL/GenBank/DDBJ databases">
        <title>Desulfatitalea alkaliphila sp. nov., a novel anaerobic sulfate-reducing bacterium isolated from terrestrial mud volcano, Taman Peninsula, Russia.</title>
        <authorList>
            <person name="Khomyakova M.A."/>
            <person name="Merkel A.Y."/>
            <person name="Slobodkin A.I."/>
        </authorList>
    </citation>
    <scope>NUCLEOTIDE SEQUENCE</scope>
    <source>
        <strain evidence="8">M08but</strain>
    </source>
</reference>
<accession>A0AA41UL39</accession>
<evidence type="ECO:0000259" key="7">
    <source>
        <dbReference type="Pfam" id="PF02910"/>
    </source>
</evidence>
<evidence type="ECO:0000256" key="2">
    <source>
        <dbReference type="ARBA" id="ARBA00022630"/>
    </source>
</evidence>
<feature type="region of interest" description="Disordered" evidence="5">
    <location>
        <begin position="378"/>
        <end position="404"/>
    </location>
</feature>
<organism evidence="8 9">
    <name type="scientific">Desulfatitalea alkaliphila</name>
    <dbReference type="NCBI Taxonomy" id="2929485"/>
    <lineage>
        <taxon>Bacteria</taxon>
        <taxon>Pseudomonadati</taxon>
        <taxon>Thermodesulfobacteriota</taxon>
        <taxon>Desulfobacteria</taxon>
        <taxon>Desulfobacterales</taxon>
        <taxon>Desulfosarcinaceae</taxon>
        <taxon>Desulfatitalea</taxon>
    </lineage>
</organism>
<dbReference type="RefSeq" id="WP_246914622.1">
    <property type="nucleotide sequence ID" value="NZ_JALJRB010000038.1"/>
</dbReference>
<dbReference type="PANTHER" id="PTHR11632">
    <property type="entry name" value="SUCCINATE DEHYDROGENASE 2 FLAVOPROTEIN SUBUNIT"/>
    <property type="match status" value="1"/>
</dbReference>
<dbReference type="Gene3D" id="3.90.700.10">
    <property type="entry name" value="Succinate dehydrogenase/fumarate reductase flavoprotein, catalytic domain"/>
    <property type="match status" value="1"/>
</dbReference>
<dbReference type="InterPro" id="IPR003953">
    <property type="entry name" value="FAD-dep_OxRdtase_2_FAD-bd"/>
</dbReference>
<evidence type="ECO:0000256" key="1">
    <source>
        <dbReference type="ARBA" id="ARBA00001974"/>
    </source>
</evidence>
<dbReference type="InterPro" id="IPR027477">
    <property type="entry name" value="Succ_DH/fumarate_Rdtase_cat_sf"/>
</dbReference>
<dbReference type="SUPFAM" id="SSF51905">
    <property type="entry name" value="FAD/NAD(P)-binding domain"/>
    <property type="match status" value="1"/>
</dbReference>
<dbReference type="PIRSF" id="PIRSF000171">
    <property type="entry name" value="SDHA_APRA_LASPO"/>
    <property type="match status" value="1"/>
</dbReference>
<evidence type="ECO:0000313" key="8">
    <source>
        <dbReference type="EMBL" id="MCJ8502979.1"/>
    </source>
</evidence>
<dbReference type="AlphaFoldDB" id="A0AA41UL39"/>
<dbReference type="Pfam" id="PF00890">
    <property type="entry name" value="FAD_binding_2"/>
    <property type="match status" value="1"/>
</dbReference>
<dbReference type="InterPro" id="IPR015939">
    <property type="entry name" value="Fum_Rdtase/Succ_DH_flav-like_C"/>
</dbReference>
<dbReference type="GO" id="GO:0009061">
    <property type="term" value="P:anaerobic respiration"/>
    <property type="evidence" value="ECO:0007669"/>
    <property type="project" value="TreeGrafter"/>
</dbReference>
<dbReference type="PANTHER" id="PTHR11632:SF51">
    <property type="entry name" value="SUCCINATE DEHYDROGENASE [UBIQUINONE] FLAVOPROTEIN SUBUNIT, MITOCHONDRIAL"/>
    <property type="match status" value="1"/>
</dbReference>
<keyword evidence="3" id="KW-0560">Oxidoreductase</keyword>
<feature type="domain" description="FAD-dependent oxidoreductase 2 FAD-binding" evidence="6">
    <location>
        <begin position="4"/>
        <end position="361"/>
    </location>
</feature>
<keyword evidence="9" id="KW-1185">Reference proteome</keyword>
<dbReference type="GO" id="GO:0009055">
    <property type="term" value="F:electron transfer activity"/>
    <property type="evidence" value="ECO:0007669"/>
    <property type="project" value="TreeGrafter"/>
</dbReference>
<dbReference type="GO" id="GO:0005886">
    <property type="term" value="C:plasma membrane"/>
    <property type="evidence" value="ECO:0007669"/>
    <property type="project" value="TreeGrafter"/>
</dbReference>
<feature type="active site" description="Proton acceptor" evidence="4">
    <location>
        <position position="266"/>
    </location>
</feature>
<evidence type="ECO:0000256" key="5">
    <source>
        <dbReference type="SAM" id="MobiDB-lite"/>
    </source>
</evidence>
<dbReference type="PRINTS" id="PR00411">
    <property type="entry name" value="PNDRDTASEI"/>
</dbReference>
<proteinExistence type="predicted"/>
<name>A0AA41UL39_9BACT</name>
<dbReference type="PRINTS" id="PR00368">
    <property type="entry name" value="FADPNR"/>
</dbReference>
<dbReference type="EMBL" id="JALJRB010000038">
    <property type="protein sequence ID" value="MCJ8502979.1"/>
    <property type="molecule type" value="Genomic_DNA"/>
</dbReference>
<dbReference type="Proteomes" id="UP001165427">
    <property type="component" value="Unassembled WGS sequence"/>
</dbReference>